<keyword evidence="5" id="KW-1185">Reference proteome</keyword>
<gene>
    <name evidence="4" type="ORF">NECAME_00399</name>
</gene>
<organism evidence="4 5">
    <name type="scientific">Necator americanus</name>
    <name type="common">Human hookworm</name>
    <dbReference type="NCBI Taxonomy" id="51031"/>
    <lineage>
        <taxon>Eukaryota</taxon>
        <taxon>Metazoa</taxon>
        <taxon>Ecdysozoa</taxon>
        <taxon>Nematoda</taxon>
        <taxon>Chromadorea</taxon>
        <taxon>Rhabditida</taxon>
        <taxon>Rhabditina</taxon>
        <taxon>Rhabditomorpha</taxon>
        <taxon>Strongyloidea</taxon>
        <taxon>Ancylostomatidae</taxon>
        <taxon>Bunostominae</taxon>
        <taxon>Necator</taxon>
    </lineage>
</organism>
<evidence type="ECO:0000313" key="4">
    <source>
        <dbReference type="EMBL" id="ETN79023.1"/>
    </source>
</evidence>
<dbReference type="KEGG" id="nai:NECAME_00399"/>
<dbReference type="AlphaFoldDB" id="W2TAY8"/>
<comment type="similarity">
    <text evidence="1">Belongs to the zygin family.</text>
</comment>
<keyword evidence="3" id="KW-0175">Coiled coil</keyword>
<keyword evidence="2" id="KW-0597">Phosphoprotein</keyword>
<dbReference type="EMBL" id="KI659683">
    <property type="protein sequence ID" value="ETN79023.1"/>
    <property type="molecule type" value="Genomic_DNA"/>
</dbReference>
<evidence type="ECO:0000313" key="5">
    <source>
        <dbReference type="Proteomes" id="UP000053676"/>
    </source>
</evidence>
<dbReference type="STRING" id="51031.W2TAY8"/>
<name>W2TAY8_NECAM</name>
<proteinExistence type="inferred from homology"/>
<dbReference type="InterPro" id="IPR011680">
    <property type="entry name" value="FEZ"/>
</dbReference>
<dbReference type="OrthoDB" id="5864250at2759"/>
<dbReference type="Pfam" id="PF07763">
    <property type="entry name" value="FEZ"/>
    <property type="match status" value="1"/>
</dbReference>
<evidence type="ECO:0000256" key="1">
    <source>
        <dbReference type="ARBA" id="ARBA00006788"/>
    </source>
</evidence>
<dbReference type="Proteomes" id="UP000053676">
    <property type="component" value="Unassembled WGS sequence"/>
</dbReference>
<protein>
    <submittedName>
        <fullName evidence="4">Uncharacterized protein</fullName>
    </submittedName>
</protein>
<evidence type="ECO:0000256" key="2">
    <source>
        <dbReference type="ARBA" id="ARBA00022553"/>
    </source>
</evidence>
<accession>W2TAY8</accession>
<sequence>MWPDQLFGASTPGEDQRSSTSSFIFRGALDDTDSYRFRTWWTLTCNFGNIQPLDFDKSAIRRRMMPALDLKERKKCKRVYSLVSRPEFNYPHQSQPFNIYGLKGPSGSSIVYARTDHITAKNSYCPEKHGNSPEKQWLLHKGAYPLLSPNAMDVLEHIH</sequence>
<evidence type="ECO:0000256" key="3">
    <source>
        <dbReference type="ARBA" id="ARBA00023054"/>
    </source>
</evidence>
<reference evidence="5" key="1">
    <citation type="journal article" date="2014" name="Nat. Genet.">
        <title>Genome of the human hookworm Necator americanus.</title>
        <authorList>
            <person name="Tang Y.T."/>
            <person name="Gao X."/>
            <person name="Rosa B.A."/>
            <person name="Abubucker S."/>
            <person name="Hallsworth-Pepin K."/>
            <person name="Martin J."/>
            <person name="Tyagi R."/>
            <person name="Heizer E."/>
            <person name="Zhang X."/>
            <person name="Bhonagiri-Palsikar V."/>
            <person name="Minx P."/>
            <person name="Warren W.C."/>
            <person name="Wang Q."/>
            <person name="Zhan B."/>
            <person name="Hotez P.J."/>
            <person name="Sternberg P.W."/>
            <person name="Dougall A."/>
            <person name="Gaze S.T."/>
            <person name="Mulvenna J."/>
            <person name="Sotillo J."/>
            <person name="Ranganathan S."/>
            <person name="Rabelo E.M."/>
            <person name="Wilson R.K."/>
            <person name="Felgner P.L."/>
            <person name="Bethony J."/>
            <person name="Hawdon J.M."/>
            <person name="Gasser R.B."/>
            <person name="Loukas A."/>
            <person name="Mitreva M."/>
        </authorList>
    </citation>
    <scope>NUCLEOTIDE SEQUENCE [LARGE SCALE GENOMIC DNA]</scope>
</reference>